<evidence type="ECO:0000313" key="10">
    <source>
        <dbReference type="Proteomes" id="UP000248886"/>
    </source>
</evidence>
<dbReference type="Proteomes" id="UP000248886">
    <property type="component" value="Unassembled WGS sequence"/>
</dbReference>
<comment type="caution">
    <text evidence="9">The sequence shown here is derived from an EMBL/GenBank/DDBJ whole genome shotgun (WGS) entry which is preliminary data.</text>
</comment>
<dbReference type="GeneID" id="65281247"/>
<comment type="subcellular location">
    <subcellularLocation>
        <location evidence="1">Membrane</location>
        <topology evidence="1">Multi-pass membrane protein</topology>
    </subcellularLocation>
</comment>
<dbReference type="RefSeq" id="WP_009566461.1">
    <property type="nucleotide sequence ID" value="NZ_AP025160.1"/>
</dbReference>
<dbReference type="Pfam" id="PF13506">
    <property type="entry name" value="Glyco_transf_21"/>
    <property type="match status" value="1"/>
</dbReference>
<comment type="pathway">
    <text evidence="3">Sphingolipid metabolism.</text>
</comment>
<protein>
    <submittedName>
        <fullName evidence="9">Glycosyltransferase</fullName>
    </submittedName>
</protein>
<dbReference type="CDD" id="cd02520">
    <property type="entry name" value="Glucosylceramide_synthase"/>
    <property type="match status" value="1"/>
</dbReference>
<name>A0A2W1KDS6_ACIFR</name>
<gene>
    <name evidence="9" type="ORF">DN052_15205</name>
</gene>
<keyword evidence="7" id="KW-1133">Transmembrane helix</keyword>
<evidence type="ECO:0000256" key="3">
    <source>
        <dbReference type="ARBA" id="ARBA00004991"/>
    </source>
</evidence>
<dbReference type="AlphaFoldDB" id="A0A2W1KDS6"/>
<dbReference type="PANTHER" id="PTHR12726">
    <property type="entry name" value="CERAMIDE GLUCOSYLTRANSFERASE"/>
    <property type="match status" value="1"/>
</dbReference>
<dbReference type="OMA" id="HELRWNR"/>
<keyword evidence="4" id="KW-0328">Glycosyltransferase</keyword>
<keyword evidence="6" id="KW-0812">Transmembrane</keyword>
<comment type="pathway">
    <text evidence="2">Lipid metabolism; sphingolipid metabolism.</text>
</comment>
<sequence length="386" mass="42347">MCWWIGGPAALLSLAAVVYLLLALRAIARWHPVLPERDAAVSGDILCDGPGVSVLKPLHGDEGDLYAALRSFCVQDYPAFEIVFGVQRPDDPAVTVVQRLQAEFPALALRWVCTEARIGSNPKVNNLAGILALCRYDTLVISDADISVGPHYLRQICASLQNRDVGVVTCLYRARPVATFWSRVLAGQVNGLFLPSVLLAARLGPNIFCGGATMALRRPTLAAIGGLPRLANQLADDYWLGAYSRQLGQATLLADYVVDTEVREANFRAFYQHALRWSRTTRSVQPLGHTFSFLTYPLPLVLLLAPWMGLWGGVPLGVVLLLRLVYHRQIMHKLSADGSFGVALLGEFLGLWIWFHALFARHVAWRGSQFAIGADGRMDGHDGAKR</sequence>
<evidence type="ECO:0000256" key="5">
    <source>
        <dbReference type="ARBA" id="ARBA00022679"/>
    </source>
</evidence>
<evidence type="ECO:0000256" key="7">
    <source>
        <dbReference type="ARBA" id="ARBA00022989"/>
    </source>
</evidence>
<dbReference type="InterPro" id="IPR025993">
    <property type="entry name" value="Ceramide_glucosylTrfase"/>
</dbReference>
<keyword evidence="8" id="KW-0472">Membrane</keyword>
<evidence type="ECO:0000313" key="9">
    <source>
        <dbReference type="EMBL" id="PZD79874.1"/>
    </source>
</evidence>
<keyword evidence="5 9" id="KW-0808">Transferase</keyword>
<evidence type="ECO:0000256" key="2">
    <source>
        <dbReference type="ARBA" id="ARBA00004760"/>
    </source>
</evidence>
<evidence type="ECO:0000256" key="1">
    <source>
        <dbReference type="ARBA" id="ARBA00004141"/>
    </source>
</evidence>
<organism evidence="9 10">
    <name type="scientific">Acidithiobacillus ferrooxidans</name>
    <name type="common">Thiobacillus ferrooxidans</name>
    <dbReference type="NCBI Taxonomy" id="920"/>
    <lineage>
        <taxon>Bacteria</taxon>
        <taxon>Pseudomonadati</taxon>
        <taxon>Pseudomonadota</taxon>
        <taxon>Acidithiobacillia</taxon>
        <taxon>Acidithiobacillales</taxon>
        <taxon>Acidithiobacillaceae</taxon>
        <taxon>Acidithiobacillus</taxon>
    </lineage>
</organism>
<dbReference type="GO" id="GO:0016020">
    <property type="term" value="C:membrane"/>
    <property type="evidence" value="ECO:0007669"/>
    <property type="project" value="UniProtKB-SubCell"/>
</dbReference>
<evidence type="ECO:0000256" key="4">
    <source>
        <dbReference type="ARBA" id="ARBA00022676"/>
    </source>
</evidence>
<dbReference type="GO" id="GO:0006679">
    <property type="term" value="P:glucosylceramide biosynthetic process"/>
    <property type="evidence" value="ECO:0007669"/>
    <property type="project" value="TreeGrafter"/>
</dbReference>
<dbReference type="PANTHER" id="PTHR12726:SF0">
    <property type="entry name" value="CERAMIDE GLUCOSYLTRANSFERASE"/>
    <property type="match status" value="1"/>
</dbReference>
<proteinExistence type="predicted"/>
<dbReference type="Gene3D" id="3.90.550.10">
    <property type="entry name" value="Spore Coat Polysaccharide Biosynthesis Protein SpsA, Chain A"/>
    <property type="match status" value="1"/>
</dbReference>
<dbReference type="InterPro" id="IPR017835">
    <property type="entry name" value="Hopen-assoc_HpnI"/>
</dbReference>
<dbReference type="SUPFAM" id="SSF53448">
    <property type="entry name" value="Nucleotide-diphospho-sugar transferases"/>
    <property type="match status" value="1"/>
</dbReference>
<evidence type="ECO:0000256" key="6">
    <source>
        <dbReference type="ARBA" id="ARBA00022692"/>
    </source>
</evidence>
<dbReference type="GO" id="GO:0008120">
    <property type="term" value="F:ceramide glucosyltransferase activity"/>
    <property type="evidence" value="ECO:0007669"/>
    <property type="project" value="TreeGrafter"/>
</dbReference>
<dbReference type="EMBL" id="QKQP01000012">
    <property type="protein sequence ID" value="PZD79874.1"/>
    <property type="molecule type" value="Genomic_DNA"/>
</dbReference>
<dbReference type="InterPro" id="IPR029044">
    <property type="entry name" value="Nucleotide-diphossugar_trans"/>
</dbReference>
<dbReference type="OrthoDB" id="9814255at2"/>
<accession>A0A2W1KDS6</accession>
<reference evidence="9 10" key="1">
    <citation type="submission" date="2018-06" db="EMBL/GenBank/DDBJ databases">
        <title>Draft sequence of Acidithiobacillus ferrooxidans CCM 4253.</title>
        <authorList>
            <person name="Moya-Beltran A."/>
            <person name="Castro M."/>
            <person name="Covarrubias P.C."/>
            <person name="Issotta F."/>
            <person name="Janiczek O."/>
            <person name="Mandl M."/>
            <person name="Kucera J."/>
            <person name="Quatrini R."/>
        </authorList>
    </citation>
    <scope>NUCLEOTIDE SEQUENCE [LARGE SCALE GENOMIC DNA]</scope>
    <source>
        <strain evidence="9 10">CCM 4253</strain>
    </source>
</reference>
<evidence type="ECO:0000256" key="8">
    <source>
        <dbReference type="ARBA" id="ARBA00023136"/>
    </source>
</evidence>
<dbReference type="NCBIfam" id="TIGR03472">
    <property type="entry name" value="HpnI"/>
    <property type="match status" value="1"/>
</dbReference>